<name>A0ACA9KU92_9GLOM</name>
<keyword evidence="2" id="KW-1185">Reference proteome</keyword>
<feature type="non-terminal residue" evidence="1">
    <location>
        <position position="673"/>
    </location>
</feature>
<organism evidence="1 2">
    <name type="scientific">Cetraspora pellucida</name>
    <dbReference type="NCBI Taxonomy" id="1433469"/>
    <lineage>
        <taxon>Eukaryota</taxon>
        <taxon>Fungi</taxon>
        <taxon>Fungi incertae sedis</taxon>
        <taxon>Mucoromycota</taxon>
        <taxon>Glomeromycotina</taxon>
        <taxon>Glomeromycetes</taxon>
        <taxon>Diversisporales</taxon>
        <taxon>Gigasporaceae</taxon>
        <taxon>Cetraspora</taxon>
    </lineage>
</organism>
<dbReference type="EMBL" id="CAJVPW010001855">
    <property type="protein sequence ID" value="CAG8493592.1"/>
    <property type="molecule type" value="Genomic_DNA"/>
</dbReference>
<dbReference type="Proteomes" id="UP000789366">
    <property type="component" value="Unassembled WGS sequence"/>
</dbReference>
<comment type="caution">
    <text evidence="1">The sequence shown here is derived from an EMBL/GenBank/DDBJ whole genome shotgun (WGS) entry which is preliminary data.</text>
</comment>
<accession>A0ACA9KU92</accession>
<sequence>MIRKLANVYSFRTGHAYNKLLSGHGTSKLSKRLSSSSNSNSRQHVFFNSLRPIHQYMRLNFSSRFASTSANETTVRHRRWRRLIFLSTFVVIGTAILVELDYYTSEAQSKEHEGKTIHICRKKGGPKELMIAEHLIDEKDYEVASKRPRLVILGSGWGAVSLVKGLDKDKYHVTIVSPQPLLPSATVGTLETRSLLEPVRSIIKGVDAHYIEAKATDIVFEDKLVEVTPENDPNASFYIPYDKLVIAVGSEPMTHGIEGLEYCHTLKSITDARGIRKKIMDNFEKVTLPTTSPEERKRLLSFVVCGGGPTGVEFAAELYDFLTEDLVKYFPSVLRNEVQVSIIQSSDHILNTYDEKISDFAEKKFKRDHINVITNARVQKVESDHIIYRMKTEQDTRKLDYGLCLWSTGIAMNPLTKIISDKLPEQKNKRALVTDNRLRLKGIHDSSVYAIGDCSTIENPNLVRGLMQFFINADVDKDGFLTYDEFVMLAKKIKRKYPLTANHLKRADQLFDRYDVDKSGTLELDELRSMLEDIDKKVTSLPSHILGADRAINDTIREPKTAIIRIKIYDICLILFTSTYVIKVYIDLFSDVFLDSTSGKSTSKNPDIDDKLAPFEYAHLGSLAYIGNAAVADFGFGWTWMGGLSAVYLWRSIYFSEQVSLRTRALLAFDWTK</sequence>
<evidence type="ECO:0000313" key="2">
    <source>
        <dbReference type="Proteomes" id="UP000789366"/>
    </source>
</evidence>
<gene>
    <name evidence="1" type="ORF">SPELUC_LOCUS2671</name>
</gene>
<protein>
    <submittedName>
        <fullName evidence="1">6363_t:CDS:1</fullName>
    </submittedName>
</protein>
<evidence type="ECO:0000313" key="1">
    <source>
        <dbReference type="EMBL" id="CAG8493592.1"/>
    </source>
</evidence>
<proteinExistence type="predicted"/>
<reference evidence="1" key="1">
    <citation type="submission" date="2021-06" db="EMBL/GenBank/DDBJ databases">
        <authorList>
            <person name="Kallberg Y."/>
            <person name="Tangrot J."/>
            <person name="Rosling A."/>
        </authorList>
    </citation>
    <scope>NUCLEOTIDE SEQUENCE</scope>
    <source>
        <strain evidence="1">28 12/20/2015</strain>
    </source>
</reference>